<dbReference type="Gene3D" id="2.60.40.1120">
    <property type="entry name" value="Carboxypeptidase-like, regulatory domain"/>
    <property type="match status" value="1"/>
</dbReference>
<dbReference type="AlphaFoldDB" id="A0A2N1PUZ1"/>
<gene>
    <name evidence="2" type="ORF">CVV64_01505</name>
</gene>
<comment type="caution">
    <text evidence="2">The sequence shown here is derived from an EMBL/GenBank/DDBJ whole genome shotgun (WGS) entry which is preliminary data.</text>
</comment>
<proteinExistence type="predicted"/>
<organism evidence="2 3">
    <name type="scientific">Candidatus Wallbacteria bacterium HGW-Wallbacteria-1</name>
    <dbReference type="NCBI Taxonomy" id="2013854"/>
    <lineage>
        <taxon>Bacteria</taxon>
        <taxon>Candidatus Walliibacteriota</taxon>
    </lineage>
</organism>
<keyword evidence="1" id="KW-1133">Transmembrane helix</keyword>
<keyword evidence="1" id="KW-0812">Transmembrane</keyword>
<feature type="transmembrane region" description="Helical" evidence="1">
    <location>
        <begin position="29"/>
        <end position="53"/>
    </location>
</feature>
<sequence length="178" mass="19497">MKDSGITKNTHKIHGALKKREKGKAFTEITASLSPGLSLTLILIIGAVISWTLSGCNSKELNAWHQGAVDGIVRDANGTPLPDVLVSATFLEEKTRTDSRGYFFLTGLDVGENTLMAERDGYTSDARQILVEGNKTLEGSDLLLIKLPVWQAEKLITTREYLDNFSIALSDDAAKRFQ</sequence>
<dbReference type="EMBL" id="PGXC01000001">
    <property type="protein sequence ID" value="PKK92122.1"/>
    <property type="molecule type" value="Genomic_DNA"/>
</dbReference>
<dbReference type="InterPro" id="IPR013784">
    <property type="entry name" value="Carb-bd-like_fold"/>
</dbReference>
<evidence type="ECO:0000256" key="1">
    <source>
        <dbReference type="SAM" id="Phobius"/>
    </source>
</evidence>
<name>A0A2N1PUZ1_9BACT</name>
<reference evidence="2 3" key="1">
    <citation type="journal article" date="2017" name="ISME J.">
        <title>Potential for microbial H2 and metal transformations associated with novel bacteria and archaea in deep terrestrial subsurface sediments.</title>
        <authorList>
            <person name="Hernsdorf A.W."/>
            <person name="Amano Y."/>
            <person name="Miyakawa K."/>
            <person name="Ise K."/>
            <person name="Suzuki Y."/>
            <person name="Anantharaman K."/>
            <person name="Probst A."/>
            <person name="Burstein D."/>
            <person name="Thomas B.C."/>
            <person name="Banfield J.F."/>
        </authorList>
    </citation>
    <scope>NUCLEOTIDE SEQUENCE [LARGE SCALE GENOMIC DNA]</scope>
    <source>
        <strain evidence="2">HGW-Wallbacteria-1</strain>
    </source>
</reference>
<dbReference type="Proteomes" id="UP000233256">
    <property type="component" value="Unassembled WGS sequence"/>
</dbReference>
<protein>
    <recommendedName>
        <fullName evidence="4">Carboxypeptidase regulatory-like domain-containing protein</fullName>
    </recommendedName>
</protein>
<evidence type="ECO:0000313" key="3">
    <source>
        <dbReference type="Proteomes" id="UP000233256"/>
    </source>
</evidence>
<keyword evidence="1" id="KW-0472">Membrane</keyword>
<accession>A0A2N1PUZ1</accession>
<dbReference type="GO" id="GO:0030246">
    <property type="term" value="F:carbohydrate binding"/>
    <property type="evidence" value="ECO:0007669"/>
    <property type="project" value="InterPro"/>
</dbReference>
<dbReference type="Pfam" id="PF13620">
    <property type="entry name" value="CarboxypepD_reg"/>
    <property type="match status" value="1"/>
</dbReference>
<dbReference type="SUPFAM" id="SSF49452">
    <property type="entry name" value="Starch-binding domain-like"/>
    <property type="match status" value="1"/>
</dbReference>
<evidence type="ECO:0008006" key="4">
    <source>
        <dbReference type="Google" id="ProtNLM"/>
    </source>
</evidence>
<evidence type="ECO:0000313" key="2">
    <source>
        <dbReference type="EMBL" id="PKK92122.1"/>
    </source>
</evidence>